<dbReference type="AlphaFoldDB" id="A0A238UTH1"/>
<dbReference type="Proteomes" id="UP000198420">
    <property type="component" value="Unassembled WGS sequence"/>
</dbReference>
<accession>A0A238UTH1</accession>
<dbReference type="SUPFAM" id="SSF55073">
    <property type="entry name" value="Nucleotide cyclase"/>
    <property type="match status" value="1"/>
</dbReference>
<dbReference type="GO" id="GO:0009190">
    <property type="term" value="P:cyclic nucleotide biosynthetic process"/>
    <property type="evidence" value="ECO:0007669"/>
    <property type="project" value="InterPro"/>
</dbReference>
<sequence length="450" mass="50547">MTYQIIDTEHALTRLSEPPSQIWVIASLEITVRQGGRTHLLLTFPSYPLKGGRVAPPHDEGYWSPPFVAYPVPMTFSPPTTVGSLHKLATARITDDAMKADLAHLAYQMGLRDIELEYRGSFFELKKSPRSPELVKAYKIVRYGLTGVDEACLRNLADPDMRRGYVYLPLDEYEEMTRPLHSSLHGRTERWFLGKPLMSDVEHIVSDRGYRGMMAANAIDIDTTLFSRRETGILCAVDLAGYGGALRYARENMHSFRETSDVIQETFRKSVATRFDRMLARLGTTQVQTAGDGFVAAFPRRSFESAADTVDELLEEWRAVVRRIDDLNEAIRNPQYRVGSRMALHYGEYEYGRVSGVGSFALAFDGAAIIEVCRLEQALAIAMREGLAPVGAAQPTALAPRQNNLLISPDMRDVLGSRWRPRDDGYHHLGELDLVAKEFIGHGHVWQVEA</sequence>
<dbReference type="InterPro" id="IPR001054">
    <property type="entry name" value="A/G_cyclase"/>
</dbReference>
<dbReference type="Gene3D" id="3.30.70.1230">
    <property type="entry name" value="Nucleotide cyclase"/>
    <property type="match status" value="1"/>
</dbReference>
<reference evidence="3" key="1">
    <citation type="submission" date="2017-06" db="EMBL/GenBank/DDBJ databases">
        <authorList>
            <person name="Varghese N."/>
            <person name="Submissions S."/>
        </authorList>
    </citation>
    <scope>NUCLEOTIDE SEQUENCE [LARGE SCALE GENOMIC DNA]</scope>
    <source>
        <strain evidence="3">DSM 44485</strain>
    </source>
</reference>
<dbReference type="InterPro" id="IPR029787">
    <property type="entry name" value="Nucleotide_cyclase"/>
</dbReference>
<organism evidence="2 3">
    <name type="scientific">Actinomadura mexicana</name>
    <dbReference type="NCBI Taxonomy" id="134959"/>
    <lineage>
        <taxon>Bacteria</taxon>
        <taxon>Bacillati</taxon>
        <taxon>Actinomycetota</taxon>
        <taxon>Actinomycetes</taxon>
        <taxon>Streptosporangiales</taxon>
        <taxon>Thermomonosporaceae</taxon>
        <taxon>Actinomadura</taxon>
    </lineage>
</organism>
<keyword evidence="3" id="KW-1185">Reference proteome</keyword>
<dbReference type="RefSeq" id="WP_089309787.1">
    <property type="nucleotide sequence ID" value="NZ_FZNP01000001.1"/>
</dbReference>
<dbReference type="PROSITE" id="PS50125">
    <property type="entry name" value="GUANYLATE_CYCLASE_2"/>
    <property type="match status" value="1"/>
</dbReference>
<protein>
    <recommendedName>
        <fullName evidence="1">Guanylate cyclase domain-containing protein</fullName>
    </recommendedName>
</protein>
<gene>
    <name evidence="2" type="ORF">SAMN06265355_101376</name>
</gene>
<name>A0A238UTH1_9ACTN</name>
<feature type="domain" description="Guanylate cyclase" evidence="1">
    <location>
        <begin position="233"/>
        <end position="376"/>
    </location>
</feature>
<proteinExistence type="predicted"/>
<evidence type="ECO:0000259" key="1">
    <source>
        <dbReference type="PROSITE" id="PS50125"/>
    </source>
</evidence>
<dbReference type="OrthoDB" id="5169638at2"/>
<dbReference type="GO" id="GO:0035556">
    <property type="term" value="P:intracellular signal transduction"/>
    <property type="evidence" value="ECO:0007669"/>
    <property type="project" value="InterPro"/>
</dbReference>
<dbReference type="EMBL" id="FZNP01000001">
    <property type="protein sequence ID" value="SNR25174.1"/>
    <property type="molecule type" value="Genomic_DNA"/>
</dbReference>
<dbReference type="GO" id="GO:0004016">
    <property type="term" value="F:adenylate cyclase activity"/>
    <property type="evidence" value="ECO:0007669"/>
    <property type="project" value="UniProtKB-ARBA"/>
</dbReference>
<evidence type="ECO:0000313" key="3">
    <source>
        <dbReference type="Proteomes" id="UP000198420"/>
    </source>
</evidence>
<evidence type="ECO:0000313" key="2">
    <source>
        <dbReference type="EMBL" id="SNR25174.1"/>
    </source>
</evidence>